<feature type="domain" description="GSCFA" evidence="1">
    <location>
        <begin position="42"/>
        <end position="313"/>
    </location>
</feature>
<dbReference type="Pfam" id="PF08885">
    <property type="entry name" value="GSCFA"/>
    <property type="match status" value="1"/>
</dbReference>
<protein>
    <submittedName>
        <fullName evidence="2">GSCFA domain-containing protein</fullName>
    </submittedName>
</protein>
<reference evidence="2 3" key="1">
    <citation type="submission" date="2020-08" db="EMBL/GenBank/DDBJ databases">
        <title>The genome sequence of type strain Novosphingobium piscinae KCTC 42194.</title>
        <authorList>
            <person name="Liu Y."/>
        </authorList>
    </citation>
    <scope>NUCLEOTIDE SEQUENCE [LARGE SCALE GENOMIC DNA]</scope>
    <source>
        <strain evidence="2 3">KCTC 42194</strain>
    </source>
</reference>
<proteinExistence type="predicted"/>
<keyword evidence="3" id="KW-1185">Reference proteome</keyword>
<dbReference type="RefSeq" id="WP_185678954.1">
    <property type="nucleotide sequence ID" value="NZ_JACLAX010000006.1"/>
</dbReference>
<name>A0A7X1FXY7_9SPHN</name>
<gene>
    <name evidence="2" type="ORF">H7F53_07915</name>
</gene>
<comment type="caution">
    <text evidence="2">The sequence shown here is derived from an EMBL/GenBank/DDBJ whole genome shotgun (WGS) entry which is preliminary data.</text>
</comment>
<evidence type="ECO:0000313" key="3">
    <source>
        <dbReference type="Proteomes" id="UP000551327"/>
    </source>
</evidence>
<evidence type="ECO:0000313" key="2">
    <source>
        <dbReference type="EMBL" id="MBC2669065.1"/>
    </source>
</evidence>
<accession>A0A7X1FXY7</accession>
<dbReference type="AlphaFoldDB" id="A0A7X1FXY7"/>
<sequence length="365" mass="40358">MTEHPYKSAPGHTFWRRSVAEVDPASVDPVVDFPFRIDPTMRVATAGSCFAQHIARYLRNSGFNYHVTEPGHPIIPESVRAKNNYGLFSARYGNIYTARQLIQLFERAYGRFVPQEPVWQESEDRFLDPFRPSTQPGGYISAAELELDRAQHLAAVREMFETLDVFVFTLGLTECWVSRADGAAFPICPGVEGGVFDPERYAFHNQSCDEVVSDMTAFLMGLARVNPRAQVILTVSPVPLAATARRDQHVLTATAYSKAVLRVAAETLAARFAHVAYFPSYEIITGAFNRGGYYAPDLRNVVEAGVAHVMGLFMKHATRTAAADPVPEPATPVASRSNPANSDAYLDLSRHIVEVECDEAALDRS</sequence>
<evidence type="ECO:0000259" key="1">
    <source>
        <dbReference type="Pfam" id="PF08885"/>
    </source>
</evidence>
<dbReference type="InterPro" id="IPR014982">
    <property type="entry name" value="GSCFA"/>
</dbReference>
<dbReference type="Proteomes" id="UP000551327">
    <property type="component" value="Unassembled WGS sequence"/>
</dbReference>
<organism evidence="2 3">
    <name type="scientific">Novosphingobium piscinae</name>
    <dbReference type="NCBI Taxonomy" id="1507448"/>
    <lineage>
        <taxon>Bacteria</taxon>
        <taxon>Pseudomonadati</taxon>
        <taxon>Pseudomonadota</taxon>
        <taxon>Alphaproteobacteria</taxon>
        <taxon>Sphingomonadales</taxon>
        <taxon>Sphingomonadaceae</taxon>
        <taxon>Novosphingobium</taxon>
    </lineage>
</organism>
<dbReference type="EMBL" id="JACLAX010000006">
    <property type="protein sequence ID" value="MBC2669065.1"/>
    <property type="molecule type" value="Genomic_DNA"/>
</dbReference>